<proteinExistence type="predicted"/>
<gene>
    <name evidence="1" type="ORF">GCM10023220_50490</name>
</gene>
<dbReference type="EMBL" id="BAABIG010000054">
    <property type="protein sequence ID" value="GAA4812989.1"/>
    <property type="molecule type" value="Genomic_DNA"/>
</dbReference>
<dbReference type="InterPro" id="IPR016084">
    <property type="entry name" value="Haem_Oase-like_multi-hlx"/>
</dbReference>
<dbReference type="RefSeq" id="WP_345622446.1">
    <property type="nucleotide sequence ID" value="NZ_BAABIG010000054.1"/>
</dbReference>
<dbReference type="SUPFAM" id="SSF48613">
    <property type="entry name" value="Heme oxygenase-like"/>
    <property type="match status" value="1"/>
</dbReference>
<reference evidence="2" key="1">
    <citation type="journal article" date="2019" name="Int. J. Syst. Evol. Microbiol.">
        <title>The Global Catalogue of Microorganisms (GCM) 10K type strain sequencing project: providing services to taxonomists for standard genome sequencing and annotation.</title>
        <authorList>
            <consortium name="The Broad Institute Genomics Platform"/>
            <consortium name="The Broad Institute Genome Sequencing Center for Infectious Disease"/>
            <person name="Wu L."/>
            <person name="Ma J."/>
        </authorList>
    </citation>
    <scope>NUCLEOTIDE SEQUENCE [LARGE SCALE GENOMIC DNA]</scope>
    <source>
        <strain evidence="2">JCM 18081</strain>
    </source>
</reference>
<keyword evidence="2" id="KW-1185">Reference proteome</keyword>
<accession>A0ABP9CKV5</accession>
<name>A0ABP9CKV5_9ACTN</name>
<dbReference type="Proteomes" id="UP001501265">
    <property type="component" value="Unassembled WGS sequence"/>
</dbReference>
<protein>
    <submittedName>
        <fullName evidence="1">Uncharacterized protein</fullName>
    </submittedName>
</protein>
<sequence length="216" mass="23881">MKPEQLIEAMKPDVDRFVRGNALISLARTGDVGTDHFKRLLLAEFQCQEAELSTYALLVARHRHEKPAALFSFILHTIATARGLLREAAPSVGITDGDIPPVPADEGMFRVVRDLTWMGMHAGPAEAALYLHTDLSTWCTLFSRIIASTQHLPDVPQPVITYMESWGDKPPPEVAEGTLEVLHHGLAQGEEPDRLLHTARQLGALIDPYWTYVAGT</sequence>
<comment type="caution">
    <text evidence="1">The sequence shown here is derived from an EMBL/GenBank/DDBJ whole genome shotgun (WGS) entry which is preliminary data.</text>
</comment>
<organism evidence="1 2">
    <name type="scientific">Streptomyces ziwulingensis</name>
    <dbReference type="NCBI Taxonomy" id="1045501"/>
    <lineage>
        <taxon>Bacteria</taxon>
        <taxon>Bacillati</taxon>
        <taxon>Actinomycetota</taxon>
        <taxon>Actinomycetes</taxon>
        <taxon>Kitasatosporales</taxon>
        <taxon>Streptomycetaceae</taxon>
        <taxon>Streptomyces</taxon>
    </lineage>
</organism>
<evidence type="ECO:0000313" key="1">
    <source>
        <dbReference type="EMBL" id="GAA4812989.1"/>
    </source>
</evidence>
<evidence type="ECO:0000313" key="2">
    <source>
        <dbReference type="Proteomes" id="UP001501265"/>
    </source>
</evidence>